<dbReference type="GO" id="GO:0005524">
    <property type="term" value="F:ATP binding"/>
    <property type="evidence" value="ECO:0007669"/>
    <property type="project" value="InterPro"/>
</dbReference>
<dbReference type="EC" id="2.7.11.1" evidence="1"/>
<dbReference type="Gene3D" id="1.10.510.10">
    <property type="entry name" value="Transferase(Phosphotransferase) domain 1"/>
    <property type="match status" value="1"/>
</dbReference>
<dbReference type="STRING" id="1754192.A0A1Y1XIK9"/>
<keyword evidence="4" id="KW-0808">Transferase</keyword>
<dbReference type="EMBL" id="MCFG01000033">
    <property type="protein sequence ID" value="ORX85599.1"/>
    <property type="molecule type" value="Genomic_DNA"/>
</dbReference>
<dbReference type="InterPro" id="IPR008271">
    <property type="entry name" value="Ser/Thr_kinase_AS"/>
</dbReference>
<keyword evidence="2" id="KW-0175">Coiled coil</keyword>
<feature type="domain" description="Protein kinase" evidence="3">
    <location>
        <begin position="319"/>
        <end position="612"/>
    </location>
</feature>
<keyword evidence="5" id="KW-1185">Reference proteome</keyword>
<protein>
    <recommendedName>
        <fullName evidence="1">non-specific serine/threonine protein kinase</fullName>
        <ecNumber evidence="1">2.7.11.1</ecNumber>
    </recommendedName>
</protein>
<evidence type="ECO:0000313" key="4">
    <source>
        <dbReference type="EMBL" id="ORX85599.1"/>
    </source>
</evidence>
<evidence type="ECO:0000256" key="1">
    <source>
        <dbReference type="ARBA" id="ARBA00012513"/>
    </source>
</evidence>
<evidence type="ECO:0000256" key="2">
    <source>
        <dbReference type="SAM" id="Coils"/>
    </source>
</evidence>
<dbReference type="Pfam" id="PF00069">
    <property type="entry name" value="Pkinase"/>
    <property type="match status" value="1"/>
</dbReference>
<dbReference type="InterPro" id="IPR000719">
    <property type="entry name" value="Prot_kinase_dom"/>
</dbReference>
<evidence type="ECO:0000313" key="5">
    <source>
        <dbReference type="Proteomes" id="UP000193944"/>
    </source>
</evidence>
<dbReference type="CDD" id="cd14016">
    <property type="entry name" value="STKc_CK1"/>
    <property type="match status" value="1"/>
</dbReference>
<reference evidence="4 5" key="1">
    <citation type="submission" date="2016-08" db="EMBL/GenBank/DDBJ databases">
        <title>A Parts List for Fungal Cellulosomes Revealed by Comparative Genomics.</title>
        <authorList>
            <consortium name="DOE Joint Genome Institute"/>
            <person name="Haitjema C.H."/>
            <person name="Gilmore S.P."/>
            <person name="Henske J.K."/>
            <person name="Solomon K.V."/>
            <person name="De Groot R."/>
            <person name="Kuo A."/>
            <person name="Mondo S.J."/>
            <person name="Salamov A.A."/>
            <person name="Labutti K."/>
            <person name="Zhao Z."/>
            <person name="Chiniquy J."/>
            <person name="Barry K."/>
            <person name="Brewer H.M."/>
            <person name="Purvine S.O."/>
            <person name="Wright A.T."/>
            <person name="Boxma B."/>
            <person name="Van Alen T."/>
            <person name="Hackstein J.H."/>
            <person name="Baker S.E."/>
            <person name="Grigoriev I.V."/>
            <person name="O'Malley M.A."/>
        </authorList>
    </citation>
    <scope>NUCLEOTIDE SEQUENCE [LARGE SCALE GENOMIC DNA]</scope>
    <source>
        <strain evidence="4 5">S4</strain>
    </source>
</reference>
<name>A0A1Y1XIK9_9FUNG</name>
<dbReference type="PANTHER" id="PTHR11909">
    <property type="entry name" value="CASEIN KINASE-RELATED"/>
    <property type="match status" value="1"/>
</dbReference>
<organism evidence="4 5">
    <name type="scientific">Anaeromyces robustus</name>
    <dbReference type="NCBI Taxonomy" id="1754192"/>
    <lineage>
        <taxon>Eukaryota</taxon>
        <taxon>Fungi</taxon>
        <taxon>Fungi incertae sedis</taxon>
        <taxon>Chytridiomycota</taxon>
        <taxon>Chytridiomycota incertae sedis</taxon>
        <taxon>Neocallimastigomycetes</taxon>
        <taxon>Neocallimastigales</taxon>
        <taxon>Neocallimastigaceae</taxon>
        <taxon>Anaeromyces</taxon>
    </lineage>
</organism>
<accession>A0A1Y1XIK9</accession>
<gene>
    <name evidence="4" type="ORF">BCR32DRAFT_265552</name>
</gene>
<proteinExistence type="predicted"/>
<dbReference type="SUPFAM" id="SSF56112">
    <property type="entry name" value="Protein kinase-like (PK-like)"/>
    <property type="match status" value="1"/>
</dbReference>
<dbReference type="InterPro" id="IPR050235">
    <property type="entry name" value="CK1_Ser-Thr_kinase"/>
</dbReference>
<dbReference type="AlphaFoldDB" id="A0A1Y1XIK9"/>
<evidence type="ECO:0000259" key="3">
    <source>
        <dbReference type="PROSITE" id="PS50011"/>
    </source>
</evidence>
<dbReference type="OrthoDB" id="2149328at2759"/>
<reference evidence="4 5" key="2">
    <citation type="submission" date="2016-08" db="EMBL/GenBank/DDBJ databases">
        <title>Pervasive Adenine N6-methylation of Active Genes in Fungi.</title>
        <authorList>
            <consortium name="DOE Joint Genome Institute"/>
            <person name="Mondo S.J."/>
            <person name="Dannebaum R.O."/>
            <person name="Kuo R.C."/>
            <person name="Labutti K."/>
            <person name="Haridas S."/>
            <person name="Kuo A."/>
            <person name="Salamov A."/>
            <person name="Ahrendt S.R."/>
            <person name="Lipzen A."/>
            <person name="Sullivan W."/>
            <person name="Andreopoulos W.B."/>
            <person name="Clum A."/>
            <person name="Lindquist E."/>
            <person name="Daum C."/>
            <person name="Ramamoorthy G.K."/>
            <person name="Gryganskyi A."/>
            <person name="Culley D."/>
            <person name="Magnuson J.K."/>
            <person name="James T.Y."/>
            <person name="O'Malley M.A."/>
            <person name="Stajich J.E."/>
            <person name="Spatafora J.W."/>
            <person name="Visel A."/>
            <person name="Grigoriev I.V."/>
        </authorList>
    </citation>
    <scope>NUCLEOTIDE SEQUENCE [LARGE SCALE GENOMIC DNA]</scope>
    <source>
        <strain evidence="4 5">S4</strain>
    </source>
</reference>
<dbReference type="SMART" id="SM00220">
    <property type="entry name" value="S_TKc"/>
    <property type="match status" value="1"/>
</dbReference>
<dbReference type="InterPro" id="IPR011009">
    <property type="entry name" value="Kinase-like_dom_sf"/>
</dbReference>
<dbReference type="PROSITE" id="PS00108">
    <property type="entry name" value="PROTEIN_KINASE_ST"/>
    <property type="match status" value="1"/>
</dbReference>
<feature type="coiled-coil region" evidence="2">
    <location>
        <begin position="634"/>
        <end position="664"/>
    </location>
</feature>
<dbReference type="PROSITE" id="PS50011">
    <property type="entry name" value="PROTEIN_KINASE_DOM"/>
    <property type="match status" value="1"/>
</dbReference>
<sequence length="836" mass="96954">MSEKSAWETFSLIKKQEEDKLNSLNYNYNDSSSLLNDIHVYDTDTTDSEDYEYYRKEIKKDLYNKSTIDTNFISPPKSSDDSANFSPIETLATVDSNINKYNFISFTASNTSDKETVLKHKLLYNKKEKRKVLESAWTKFIKDNPAATSKYRDRENDMNFSYLNKIYKNADDDNLESLEILENLSVNSLNSLTSVTSLNSTGSRKNNLSTIEDYSFFTNSNKNDILKAKDLSKSSMELLNSDNRSHSYVQKTFLESDISAWRNRPIKEIESTESSEISTLDSKSNLNRPTFDFDINYSDSISAWKIDSSKSIKEILKGYNIKQAIGKGYCGTIFKGINEKTGQPIAVKAEKITEKNKHLEEEYGIYQRLFGLEGMPRVLYYGNLEKNNIMIMELLGPSIESLFRLCQRNFTMKTICMIAKQLITRLEKVHERGIVYRDIKPENFLIGYIDYSKPITNQYKKGEEVYLSDGTVGRPPVATVYLADFGLSEFYKNPVTNTYVPNKKKPPCGTPRYMSLNTHRCDQQTPRDDLEALCYCLMYFCFRGRLPWMGITAKTPEAMIMSIGRTKSSISVEQLCKSLPKPFSDYLNYVRHLGFYDKPDYDYLRDLFDKILSDMGTEDDGNFDWIALIRLHQEQKAKKQKMEREKEMKRYQMEKIKMENHEKKRKLSVSQENYSNSINGYIERNGNNSCKKHTISFNNENHINNGDRIKREFIPLEFDSDITGIYLSSISPISSSIPIPNSNSHFVYGHNETNNHFQKIIHNNNVSNYNDDIKNNNIINNENRCKTIEYNHEINYYNNPIVITKLNNLYPTSISHKRKLISATDTFIPKRISYSK</sequence>
<dbReference type="GO" id="GO:0004674">
    <property type="term" value="F:protein serine/threonine kinase activity"/>
    <property type="evidence" value="ECO:0007669"/>
    <property type="project" value="UniProtKB-EC"/>
</dbReference>
<keyword evidence="4" id="KW-0418">Kinase</keyword>
<dbReference type="Proteomes" id="UP000193944">
    <property type="component" value="Unassembled WGS sequence"/>
</dbReference>
<comment type="caution">
    <text evidence="4">The sequence shown here is derived from an EMBL/GenBank/DDBJ whole genome shotgun (WGS) entry which is preliminary data.</text>
</comment>